<sequence>MAELASLELEPAIDSIKRTRRQMTMSLGCGSAGDACWAVETDFFSLWPHRLLRLCSWKVLLDAADVDARVFSSFMATGRELAKDGVGATQSAGLTDRDTAVLFEDACGAAVLEPVLEPSTVALADSEGRRCSITNHTNTTGFRYCIRTNCYIIYHFLPMILTMRISFD</sequence>
<keyword evidence="1" id="KW-1185">Reference proteome</keyword>
<dbReference type="WBParaSite" id="PSAMB.scaffold20480size724.g38074.t1">
    <property type="protein sequence ID" value="PSAMB.scaffold20480size724.g38074.t1"/>
    <property type="gene ID" value="PSAMB.scaffold20480size724.g38074"/>
</dbReference>
<dbReference type="Proteomes" id="UP000887566">
    <property type="component" value="Unplaced"/>
</dbReference>
<reference evidence="2" key="1">
    <citation type="submission" date="2022-11" db="UniProtKB">
        <authorList>
            <consortium name="WormBaseParasite"/>
        </authorList>
    </citation>
    <scope>IDENTIFICATION</scope>
</reference>
<protein>
    <submittedName>
        <fullName evidence="2">Uncharacterized protein</fullName>
    </submittedName>
</protein>
<organism evidence="1 2">
    <name type="scientific">Plectus sambesii</name>
    <dbReference type="NCBI Taxonomy" id="2011161"/>
    <lineage>
        <taxon>Eukaryota</taxon>
        <taxon>Metazoa</taxon>
        <taxon>Ecdysozoa</taxon>
        <taxon>Nematoda</taxon>
        <taxon>Chromadorea</taxon>
        <taxon>Plectida</taxon>
        <taxon>Plectina</taxon>
        <taxon>Plectoidea</taxon>
        <taxon>Plectidae</taxon>
        <taxon>Plectus</taxon>
    </lineage>
</organism>
<name>A0A914VJJ5_9BILA</name>
<evidence type="ECO:0000313" key="1">
    <source>
        <dbReference type="Proteomes" id="UP000887566"/>
    </source>
</evidence>
<proteinExistence type="predicted"/>
<accession>A0A914VJJ5</accession>
<evidence type="ECO:0000313" key="2">
    <source>
        <dbReference type="WBParaSite" id="PSAMB.scaffold20480size724.g38074.t1"/>
    </source>
</evidence>
<dbReference type="AlphaFoldDB" id="A0A914VJJ5"/>